<dbReference type="EMBL" id="SJPL01000001">
    <property type="protein sequence ID" value="TWT69131.1"/>
    <property type="molecule type" value="Genomic_DNA"/>
</dbReference>
<feature type="chain" id="PRO_5022992582" description="Secreted protein" evidence="1">
    <location>
        <begin position="22"/>
        <end position="56"/>
    </location>
</feature>
<reference evidence="2 3" key="1">
    <citation type="submission" date="2019-02" db="EMBL/GenBank/DDBJ databases">
        <title>Deep-cultivation of Planctomycetes and their phenomic and genomic characterization uncovers novel biology.</title>
        <authorList>
            <person name="Wiegand S."/>
            <person name="Jogler M."/>
            <person name="Boedeker C."/>
            <person name="Pinto D."/>
            <person name="Vollmers J."/>
            <person name="Rivas-Marin E."/>
            <person name="Kohn T."/>
            <person name="Peeters S.H."/>
            <person name="Heuer A."/>
            <person name="Rast P."/>
            <person name="Oberbeckmann S."/>
            <person name="Bunk B."/>
            <person name="Jeske O."/>
            <person name="Meyerdierks A."/>
            <person name="Storesund J.E."/>
            <person name="Kallscheuer N."/>
            <person name="Luecker S."/>
            <person name="Lage O.M."/>
            <person name="Pohl T."/>
            <person name="Merkel B.J."/>
            <person name="Hornburger P."/>
            <person name="Mueller R.-W."/>
            <person name="Bruemmer F."/>
            <person name="Labrenz M."/>
            <person name="Spormann A.M."/>
            <person name="Op Den Camp H."/>
            <person name="Overmann J."/>
            <person name="Amann R."/>
            <person name="Jetten M.S.M."/>
            <person name="Mascher T."/>
            <person name="Medema M.H."/>
            <person name="Devos D.P."/>
            <person name="Kaster A.-K."/>
            <person name="Ovreas L."/>
            <person name="Rohde M."/>
            <person name="Galperin M.Y."/>
            <person name="Jogler C."/>
        </authorList>
    </citation>
    <scope>NUCLEOTIDE SEQUENCE [LARGE SCALE GENOMIC DNA]</scope>
    <source>
        <strain evidence="2 3">Pan14r</strain>
    </source>
</reference>
<gene>
    <name evidence="2" type="ORF">Pan14r_14150</name>
</gene>
<organism evidence="2 3">
    <name type="scientific">Crateriforma conspicua</name>
    <dbReference type="NCBI Taxonomy" id="2527996"/>
    <lineage>
        <taxon>Bacteria</taxon>
        <taxon>Pseudomonadati</taxon>
        <taxon>Planctomycetota</taxon>
        <taxon>Planctomycetia</taxon>
        <taxon>Planctomycetales</taxon>
        <taxon>Planctomycetaceae</taxon>
        <taxon>Crateriforma</taxon>
    </lineage>
</organism>
<evidence type="ECO:0000256" key="1">
    <source>
        <dbReference type="SAM" id="SignalP"/>
    </source>
</evidence>
<accession>A0A5C5Y363</accession>
<evidence type="ECO:0000313" key="2">
    <source>
        <dbReference type="EMBL" id="TWT69131.1"/>
    </source>
</evidence>
<keyword evidence="3" id="KW-1185">Reference proteome</keyword>
<dbReference type="Proteomes" id="UP000317238">
    <property type="component" value="Unassembled WGS sequence"/>
</dbReference>
<evidence type="ECO:0000313" key="3">
    <source>
        <dbReference type="Proteomes" id="UP000317238"/>
    </source>
</evidence>
<evidence type="ECO:0008006" key="4">
    <source>
        <dbReference type="Google" id="ProtNLM"/>
    </source>
</evidence>
<dbReference type="AlphaFoldDB" id="A0A5C5Y363"/>
<dbReference type="PROSITE" id="PS51257">
    <property type="entry name" value="PROKAR_LIPOPROTEIN"/>
    <property type="match status" value="1"/>
</dbReference>
<proteinExistence type="predicted"/>
<dbReference type="RefSeq" id="WP_165701261.1">
    <property type="nucleotide sequence ID" value="NZ_CP036319.1"/>
</dbReference>
<sequence length="56" mass="5969" precursor="true">MLTRSMILAFAALIFTVPMMTGCSGGGDNTVIEQPDDIEDQMEAYEAEQAAADAAR</sequence>
<comment type="caution">
    <text evidence="2">The sequence shown here is derived from an EMBL/GenBank/DDBJ whole genome shotgun (WGS) entry which is preliminary data.</text>
</comment>
<name>A0A5C5Y363_9PLAN</name>
<keyword evidence="1" id="KW-0732">Signal</keyword>
<protein>
    <recommendedName>
        <fullName evidence="4">Secreted protein</fullName>
    </recommendedName>
</protein>
<feature type="signal peptide" evidence="1">
    <location>
        <begin position="1"/>
        <end position="21"/>
    </location>
</feature>